<evidence type="ECO:0000313" key="3">
    <source>
        <dbReference type="Proteomes" id="UP000196475"/>
    </source>
</evidence>
<dbReference type="PANTHER" id="PTHR35283:SF3">
    <property type="entry name" value="T12C22.21 PROTEIN"/>
    <property type="match status" value="1"/>
</dbReference>
<dbReference type="AlphaFoldDB" id="A0A1Y3PBD7"/>
<dbReference type="InterPro" id="IPR021414">
    <property type="entry name" value="DUF3054"/>
</dbReference>
<keyword evidence="1" id="KW-0472">Membrane</keyword>
<keyword evidence="1" id="KW-0812">Transmembrane</keyword>
<protein>
    <recommendedName>
        <fullName evidence="4">DUF3054 domain-containing protein</fullName>
    </recommendedName>
</protein>
<evidence type="ECO:0008006" key="4">
    <source>
        <dbReference type="Google" id="ProtNLM"/>
    </source>
</evidence>
<dbReference type="EMBL" id="LZRT01000121">
    <property type="protein sequence ID" value="OUM84651.1"/>
    <property type="molecule type" value="Genomic_DNA"/>
</dbReference>
<dbReference type="Proteomes" id="UP000196475">
    <property type="component" value="Unassembled WGS sequence"/>
</dbReference>
<keyword evidence="1" id="KW-1133">Transmembrane helix</keyword>
<sequence>MCYDHHQLVIVIPWNEVTAERLYVTGTSRVLGEIVKSPGNEVRNVTTILIIGDIIILFLFSMLGRMAHQQSLELWAVSETTAPFVIGWLVAAVLVGALKPENLTTIRGTLHKAVLAWLIGVPLGLLIRALILQRWFHWSFILITMVGTLVMIVAWRMAYTLLLRKRES</sequence>
<dbReference type="PANTHER" id="PTHR35283">
    <property type="entry name" value="T12C22.21 PROTEIN"/>
    <property type="match status" value="1"/>
</dbReference>
<feature type="transmembrane region" description="Helical" evidence="1">
    <location>
        <begin position="137"/>
        <end position="158"/>
    </location>
</feature>
<organism evidence="2 3">
    <name type="scientific">Bacillus thermozeamaize</name>
    <dbReference type="NCBI Taxonomy" id="230954"/>
    <lineage>
        <taxon>Bacteria</taxon>
        <taxon>Bacillati</taxon>
        <taxon>Bacillota</taxon>
        <taxon>Bacilli</taxon>
        <taxon>Bacillales</taxon>
        <taxon>Bacillaceae</taxon>
        <taxon>Bacillus</taxon>
    </lineage>
</organism>
<feature type="transmembrane region" description="Helical" evidence="1">
    <location>
        <begin position="45"/>
        <end position="63"/>
    </location>
</feature>
<evidence type="ECO:0000313" key="2">
    <source>
        <dbReference type="EMBL" id="OUM84651.1"/>
    </source>
</evidence>
<proteinExistence type="predicted"/>
<feature type="transmembrane region" description="Helical" evidence="1">
    <location>
        <begin position="75"/>
        <end position="98"/>
    </location>
</feature>
<evidence type="ECO:0000256" key="1">
    <source>
        <dbReference type="SAM" id="Phobius"/>
    </source>
</evidence>
<comment type="caution">
    <text evidence="2">The sequence shown here is derived from an EMBL/GenBank/DDBJ whole genome shotgun (WGS) entry which is preliminary data.</text>
</comment>
<dbReference type="Pfam" id="PF11255">
    <property type="entry name" value="DUF3054"/>
    <property type="match status" value="1"/>
</dbReference>
<accession>A0A1Y3PBD7</accession>
<gene>
    <name evidence="2" type="ORF">BAA01_05795</name>
</gene>
<reference evidence="3" key="1">
    <citation type="submission" date="2016-06" db="EMBL/GenBank/DDBJ databases">
        <authorList>
            <person name="Nascimento L."/>
            <person name="Pereira R.V."/>
            <person name="Martins L.F."/>
            <person name="Quaggio R.B."/>
            <person name="Silva A.M."/>
            <person name="Setubal J.C."/>
        </authorList>
    </citation>
    <scope>NUCLEOTIDE SEQUENCE [LARGE SCALE GENOMIC DNA]</scope>
</reference>
<name>A0A1Y3PBD7_9BACI</name>
<feature type="transmembrane region" description="Helical" evidence="1">
    <location>
        <begin position="110"/>
        <end position="131"/>
    </location>
</feature>